<dbReference type="PANTHER" id="PTHR28027:SF1">
    <property type="entry name" value="CAMP INDEPENDENT REGULATORY PROTEIN (AFU_ORTHOLOGUE AFUA_3G09640)"/>
    <property type="match status" value="1"/>
</dbReference>
<evidence type="ECO:0000313" key="2">
    <source>
        <dbReference type="EMBL" id="TBU61085.1"/>
    </source>
</evidence>
<dbReference type="GO" id="GO:0003677">
    <property type="term" value="F:DNA binding"/>
    <property type="evidence" value="ECO:0007669"/>
    <property type="project" value="TreeGrafter"/>
</dbReference>
<accession>A0A4Q9Q1X5</accession>
<reference evidence="2 3" key="1">
    <citation type="submission" date="2019-01" db="EMBL/GenBank/DDBJ databases">
        <title>Draft genome sequences of three monokaryotic isolates of the white-rot basidiomycete fungus Dichomitus squalens.</title>
        <authorList>
            <consortium name="DOE Joint Genome Institute"/>
            <person name="Lopez S.C."/>
            <person name="Andreopoulos B."/>
            <person name="Pangilinan J."/>
            <person name="Lipzen A."/>
            <person name="Riley R."/>
            <person name="Ahrendt S."/>
            <person name="Ng V."/>
            <person name="Barry K."/>
            <person name="Daum C."/>
            <person name="Grigoriev I.V."/>
            <person name="Hilden K.S."/>
            <person name="Makela M.R."/>
            <person name="de Vries R.P."/>
        </authorList>
    </citation>
    <scope>NUCLEOTIDE SEQUENCE [LARGE SCALE GENOMIC DNA]</scope>
    <source>
        <strain evidence="2 3">CBS 464.89</strain>
    </source>
</reference>
<dbReference type="PANTHER" id="PTHR28027">
    <property type="entry name" value="TRANSCRIPTIONAL REGULATOR MIT1"/>
    <property type="match status" value="1"/>
</dbReference>
<protein>
    <submittedName>
        <fullName evidence="2">Gti1/Pac2 family-domain-containing protein</fullName>
    </submittedName>
</protein>
<evidence type="ECO:0000313" key="3">
    <source>
        <dbReference type="Proteomes" id="UP000292082"/>
    </source>
</evidence>
<feature type="compositionally biased region" description="Low complexity" evidence="1">
    <location>
        <begin position="317"/>
        <end position="336"/>
    </location>
</feature>
<dbReference type="Pfam" id="PF09729">
    <property type="entry name" value="Gti1_Pac2"/>
    <property type="match status" value="1"/>
</dbReference>
<gene>
    <name evidence="2" type="ORF">BD310DRAFT_235992</name>
</gene>
<organism evidence="2 3">
    <name type="scientific">Dichomitus squalens</name>
    <dbReference type="NCBI Taxonomy" id="114155"/>
    <lineage>
        <taxon>Eukaryota</taxon>
        <taxon>Fungi</taxon>
        <taxon>Dikarya</taxon>
        <taxon>Basidiomycota</taxon>
        <taxon>Agaricomycotina</taxon>
        <taxon>Agaricomycetes</taxon>
        <taxon>Polyporales</taxon>
        <taxon>Polyporaceae</taxon>
        <taxon>Dichomitus</taxon>
    </lineage>
</organism>
<dbReference type="AlphaFoldDB" id="A0A4Q9Q1X5"/>
<feature type="region of interest" description="Disordered" evidence="1">
    <location>
        <begin position="192"/>
        <end position="356"/>
    </location>
</feature>
<feature type="compositionally biased region" description="Pro residues" evidence="1">
    <location>
        <begin position="289"/>
        <end position="302"/>
    </location>
</feature>
<feature type="compositionally biased region" description="Polar residues" evidence="1">
    <location>
        <begin position="337"/>
        <end position="349"/>
    </location>
</feature>
<keyword evidence="3" id="KW-1185">Reference proteome</keyword>
<feature type="compositionally biased region" description="Low complexity" evidence="1">
    <location>
        <begin position="235"/>
        <end position="249"/>
    </location>
</feature>
<dbReference type="Proteomes" id="UP000292082">
    <property type="component" value="Unassembled WGS sequence"/>
</dbReference>
<evidence type="ECO:0000256" key="1">
    <source>
        <dbReference type="SAM" id="MobiDB-lite"/>
    </source>
</evidence>
<sequence>MQQPTLTNIRIRSTRDALQIFYAVARNILPMTTRRLDAEERRAITSGCVYIWEERCANSEATGMGMERWTDGMGWGPSRVRDEFLFYHQRENEVHEDPNNPSARWANMMRRRDTRSNLPFSRQDAERLIKQTYSVHVSLPEDRPRGITRKWHLTAYFSQTTLDSLGTIESIPGVGDVQVPEGWFKSARASKINKRTDPMPEDIGAATHEPWGVNMSPAGTHPSMQPYGPDLPKWANASPQPSHAPHPASGAYISSQNPYPTPRSSYESVEYTARPLSSHQPQNQYPPSTAAPPSYPHPPPGQLPTLHDSGLAMYRDPSPYTQSSSSSSDPGTSPRTFSSPLTPPSNASLPLSIKNEKSAAPNVPKLVPLSYLQGLQSQGRQPRDPMDVFYLQRLSTQEMKESNRHSWASSVSYDRFGEDDAKPALVSSRW</sequence>
<proteinExistence type="predicted"/>
<dbReference type="InterPro" id="IPR018608">
    <property type="entry name" value="Gti1/Pac2"/>
</dbReference>
<feature type="compositionally biased region" description="Polar residues" evidence="1">
    <location>
        <begin position="252"/>
        <end position="267"/>
    </location>
</feature>
<name>A0A4Q9Q1X5_9APHY</name>
<dbReference type="EMBL" id="ML145100">
    <property type="protein sequence ID" value="TBU61085.1"/>
    <property type="molecule type" value="Genomic_DNA"/>
</dbReference>